<dbReference type="Gene3D" id="3.40.630.30">
    <property type="match status" value="1"/>
</dbReference>
<proteinExistence type="predicted"/>
<protein>
    <submittedName>
        <fullName evidence="4">N-acetyltransferase YjaB</fullName>
        <ecNumber evidence="4">2.3.1.-</ecNumber>
    </submittedName>
</protein>
<evidence type="ECO:0000313" key="5">
    <source>
        <dbReference type="Proteomes" id="UP000245702"/>
    </source>
</evidence>
<dbReference type="PANTHER" id="PTHR43800">
    <property type="entry name" value="PEPTIDYL-LYSINE N-ACETYLTRANSFERASE YJAB"/>
    <property type="match status" value="1"/>
</dbReference>
<dbReference type="EMBL" id="FCOW01000019">
    <property type="protein sequence ID" value="CVK20526.1"/>
    <property type="molecule type" value="Genomic_DNA"/>
</dbReference>
<dbReference type="PROSITE" id="PS51186">
    <property type="entry name" value="GNAT"/>
    <property type="match status" value="1"/>
</dbReference>
<name>A0ABM9W5T8_9FIRM</name>
<gene>
    <name evidence="4" type="primary">yjaB</name>
    <name evidence="4" type="ORF">SSPH_03194</name>
</gene>
<keyword evidence="1 4" id="KW-0808">Transferase</keyword>
<accession>A0ABM9W5T8</accession>
<sequence length="171" mass="19523">MRANTRPGTDGHPAWFWLTMEGDTAMIVQPTVDDYEKLIQIWEASVRATHDFLAEEDIQFYKPLILNEYFYNVQLLCHKDNGGKITGFIGIAADKLEMLFIDADERGRGIGKKLLTYAINQLKVKQVDVNEQNDQAVGFYKHMGFCVVKRSEFDGAGKHYPILSMVLQCSR</sequence>
<dbReference type="GO" id="GO:0016746">
    <property type="term" value="F:acyltransferase activity"/>
    <property type="evidence" value="ECO:0007669"/>
    <property type="project" value="UniProtKB-KW"/>
</dbReference>
<dbReference type="PANTHER" id="PTHR43800:SF1">
    <property type="entry name" value="PEPTIDYL-LYSINE N-ACETYLTRANSFERASE YJAB"/>
    <property type="match status" value="1"/>
</dbReference>
<dbReference type="SUPFAM" id="SSF55729">
    <property type="entry name" value="Acyl-CoA N-acyltransferases (Nat)"/>
    <property type="match status" value="1"/>
</dbReference>
<evidence type="ECO:0000256" key="1">
    <source>
        <dbReference type="ARBA" id="ARBA00022679"/>
    </source>
</evidence>
<keyword evidence="5" id="KW-1185">Reference proteome</keyword>
<organism evidence="4 5">
    <name type="scientific">Sporomusa sphaeroides DSM 2875</name>
    <dbReference type="NCBI Taxonomy" id="1337886"/>
    <lineage>
        <taxon>Bacteria</taxon>
        <taxon>Bacillati</taxon>
        <taxon>Bacillota</taxon>
        <taxon>Negativicutes</taxon>
        <taxon>Selenomonadales</taxon>
        <taxon>Sporomusaceae</taxon>
        <taxon>Sporomusa</taxon>
    </lineage>
</organism>
<reference evidence="4 5" key="1">
    <citation type="submission" date="2016-01" db="EMBL/GenBank/DDBJ databases">
        <authorList>
            <person name="Brown R."/>
        </authorList>
    </citation>
    <scope>NUCLEOTIDE SEQUENCE [LARGE SCALE GENOMIC DNA]</scope>
    <source>
        <strain evidence="4">Sporomusa sphaeroides DSM 2875</strain>
    </source>
</reference>
<dbReference type="Pfam" id="PF13673">
    <property type="entry name" value="Acetyltransf_10"/>
    <property type="match status" value="1"/>
</dbReference>
<evidence type="ECO:0000313" key="4">
    <source>
        <dbReference type="EMBL" id="CVK20526.1"/>
    </source>
</evidence>
<dbReference type="InterPro" id="IPR000182">
    <property type="entry name" value="GNAT_dom"/>
</dbReference>
<dbReference type="CDD" id="cd04301">
    <property type="entry name" value="NAT_SF"/>
    <property type="match status" value="1"/>
</dbReference>
<evidence type="ECO:0000256" key="2">
    <source>
        <dbReference type="ARBA" id="ARBA00023315"/>
    </source>
</evidence>
<feature type="domain" description="N-acetyltransferase" evidence="3">
    <location>
        <begin position="25"/>
        <end position="170"/>
    </location>
</feature>
<comment type="caution">
    <text evidence="4">The sequence shown here is derived from an EMBL/GenBank/DDBJ whole genome shotgun (WGS) entry which is preliminary data.</text>
</comment>
<evidence type="ECO:0000259" key="3">
    <source>
        <dbReference type="PROSITE" id="PS51186"/>
    </source>
</evidence>
<dbReference type="InterPro" id="IPR016181">
    <property type="entry name" value="Acyl_CoA_acyltransferase"/>
</dbReference>
<dbReference type="EC" id="2.3.1.-" evidence="4"/>
<keyword evidence="2 4" id="KW-0012">Acyltransferase</keyword>
<dbReference type="Proteomes" id="UP000245702">
    <property type="component" value="Unassembled WGS sequence"/>
</dbReference>